<dbReference type="AlphaFoldDB" id="A0A1Y6K6Q3"/>
<keyword evidence="2" id="KW-1185">Reference proteome</keyword>
<accession>A0A1Y6K6Q3</accession>
<evidence type="ECO:0000313" key="1">
    <source>
        <dbReference type="EMBL" id="SMX53730.1"/>
    </source>
</evidence>
<gene>
    <name evidence="1" type="ORF">CFX1CAM_0665</name>
</gene>
<sequence>MPTVMSAECRVSAVSRKGAWGPSVSINSPMVLPSMMSPTAMRITRCSGVALGCTVAEATRVTLCKVGTVVETRVGLSVSVGEGLTIAWDVFVKVGAIVTETGSACDVWQAAKSRMRTSITNKGRINSLTIGMVGGFDAP</sequence>
<proteinExistence type="predicted"/>
<dbReference type="Proteomes" id="UP000195514">
    <property type="component" value="Chromosome I"/>
</dbReference>
<reference evidence="2" key="1">
    <citation type="submission" date="2017-05" db="EMBL/GenBank/DDBJ databases">
        <authorList>
            <person name="Kirkegaard R."/>
            <person name="Mcilroy J S."/>
        </authorList>
    </citation>
    <scope>NUCLEOTIDE SEQUENCE [LARGE SCALE GENOMIC DNA]</scope>
</reference>
<name>A0A1Y6K6Q3_9CHLR</name>
<evidence type="ECO:0000313" key="2">
    <source>
        <dbReference type="Proteomes" id="UP000195514"/>
    </source>
</evidence>
<organism evidence="1 2">
    <name type="scientific">Candidatus Brevifilum fermentans</name>
    <dbReference type="NCBI Taxonomy" id="1986204"/>
    <lineage>
        <taxon>Bacteria</taxon>
        <taxon>Bacillati</taxon>
        <taxon>Chloroflexota</taxon>
        <taxon>Anaerolineae</taxon>
        <taxon>Anaerolineales</taxon>
        <taxon>Anaerolineaceae</taxon>
        <taxon>Candidatus Brevifilum</taxon>
    </lineage>
</organism>
<dbReference type="KEGG" id="abat:CFX1CAM_0665"/>
<dbReference type="EMBL" id="LT859958">
    <property type="protein sequence ID" value="SMX53730.1"/>
    <property type="molecule type" value="Genomic_DNA"/>
</dbReference>
<protein>
    <submittedName>
        <fullName evidence="1">Uncharacterized protein</fullName>
    </submittedName>
</protein>